<dbReference type="OrthoDB" id="660065at2"/>
<feature type="signal peptide" evidence="1">
    <location>
        <begin position="1"/>
        <end position="26"/>
    </location>
</feature>
<evidence type="ECO:0000313" key="2">
    <source>
        <dbReference type="EMBL" id="AWA30083.1"/>
    </source>
</evidence>
<sequence length="140" mass="14894">MKTIKTLLSAKTLIVALLCVSLTSCLSDSDPAVNECYNTQNVGVTNVTGPTTAGINQPVTFDVTFNVADSCGSFLGFYEEATATNEKTITVVTKYLGCDCIDGVIAKTTPYTFKGLASGTYVLKFKITETTYKTMTIVVG</sequence>
<evidence type="ECO:0000256" key="1">
    <source>
        <dbReference type="SAM" id="SignalP"/>
    </source>
</evidence>
<name>A0A2S0REA0_9FLAO</name>
<organism evidence="2 3">
    <name type="scientific">Flavobacterium magnum</name>
    <dbReference type="NCBI Taxonomy" id="2162713"/>
    <lineage>
        <taxon>Bacteria</taxon>
        <taxon>Pseudomonadati</taxon>
        <taxon>Bacteroidota</taxon>
        <taxon>Flavobacteriia</taxon>
        <taxon>Flavobacteriales</taxon>
        <taxon>Flavobacteriaceae</taxon>
        <taxon>Flavobacterium</taxon>
    </lineage>
</organism>
<proteinExistence type="predicted"/>
<feature type="chain" id="PRO_5015485411" description="GOLD domain-containing protein" evidence="1">
    <location>
        <begin position="27"/>
        <end position="140"/>
    </location>
</feature>
<dbReference type="EMBL" id="CP028811">
    <property type="protein sequence ID" value="AWA30083.1"/>
    <property type="molecule type" value="Genomic_DNA"/>
</dbReference>
<dbReference type="PROSITE" id="PS51257">
    <property type="entry name" value="PROKAR_LIPOPROTEIN"/>
    <property type="match status" value="1"/>
</dbReference>
<dbReference type="AlphaFoldDB" id="A0A2S0REA0"/>
<keyword evidence="1" id="KW-0732">Signal</keyword>
<accession>A0A2S0REA0</accession>
<dbReference type="KEGG" id="fmg:HYN48_08330"/>
<evidence type="ECO:0000313" key="3">
    <source>
        <dbReference type="Proteomes" id="UP000244193"/>
    </source>
</evidence>
<protein>
    <recommendedName>
        <fullName evidence="4">GOLD domain-containing protein</fullName>
    </recommendedName>
</protein>
<reference evidence="2 3" key="1">
    <citation type="submission" date="2018-04" db="EMBL/GenBank/DDBJ databases">
        <title>Genome sequencing of Flavobacterium sp. HYN0048.</title>
        <authorList>
            <person name="Yi H."/>
            <person name="Baek C."/>
        </authorList>
    </citation>
    <scope>NUCLEOTIDE SEQUENCE [LARGE SCALE GENOMIC DNA]</scope>
    <source>
        <strain evidence="2 3">HYN0048</strain>
    </source>
</reference>
<dbReference type="RefSeq" id="WP_108370665.1">
    <property type="nucleotide sequence ID" value="NZ_CP028811.1"/>
</dbReference>
<evidence type="ECO:0008006" key="4">
    <source>
        <dbReference type="Google" id="ProtNLM"/>
    </source>
</evidence>
<keyword evidence="3" id="KW-1185">Reference proteome</keyword>
<dbReference type="Proteomes" id="UP000244193">
    <property type="component" value="Chromosome"/>
</dbReference>
<gene>
    <name evidence="2" type="ORF">HYN48_08330</name>
</gene>